<keyword evidence="2" id="KW-1185">Reference proteome</keyword>
<evidence type="ECO:0008006" key="3">
    <source>
        <dbReference type="Google" id="ProtNLM"/>
    </source>
</evidence>
<gene>
    <name evidence="1" type="ORF">SP4011_00850</name>
</gene>
<evidence type="ECO:0000313" key="1">
    <source>
        <dbReference type="EMBL" id="BDT63668.1"/>
    </source>
</evidence>
<dbReference type="EMBL" id="AP026968">
    <property type="protein sequence ID" value="BDT63668.1"/>
    <property type="molecule type" value="Genomic_DNA"/>
</dbReference>
<proteinExistence type="predicted"/>
<evidence type="ECO:0000313" key="2">
    <source>
        <dbReference type="Proteomes" id="UP001378546"/>
    </source>
</evidence>
<reference evidence="1 2" key="1">
    <citation type="submission" date="2022-11" db="EMBL/GenBank/DDBJ databases">
        <title>Complete genome sequence of alpha-hemolytic streptococci isolated from Japan.</title>
        <authorList>
            <person name="Morita M."/>
            <person name="Chang B."/>
            <person name="Akeda Y."/>
        </authorList>
    </citation>
    <scope>NUCLEOTIDE SEQUENCE [LARGE SCALE GENOMIC DNA]</scope>
    <source>
        <strain evidence="1 2">SP4011</strain>
    </source>
</reference>
<dbReference type="Proteomes" id="UP001378546">
    <property type="component" value="Chromosome"/>
</dbReference>
<sequence length="358" mass="41719">MNNVFRIMVGFEGLRIDAGVLNNASYLFYDGAKEHSQPLIICYDKQFLDNIFNIDFLENPQSANLATNIYRETYGLQVLGKLREYPYLYFSLDNFQILENDVRKYTYISFLNAVQVSRAMWFVKDNSITPDSAITYSGPEIPEKYPDSYNGFGVNYLATGERKDVPFSKEELDEASEWYKLILEHTIFAEVKGFKSEGPEFDNIPNLPSFHRALDFLNYARREKNISSKIALYVSILECIFGVKGENTQKVSERAAWFIGTSALERLDIFETLKNSYKERSNYIHGTMIKQSEQVVRYRKEVVQKLDNVVRNLFKKIMNPKYKFLNYESKDLNKVDSWFNKLVILGEEPDSSLKKQEE</sequence>
<accession>A0ABM8CE11</accession>
<organism evidence="1 2">
    <name type="scientific">Streptococcus parapneumoniae</name>
    <dbReference type="NCBI Taxonomy" id="2993430"/>
    <lineage>
        <taxon>Bacteria</taxon>
        <taxon>Bacillati</taxon>
        <taxon>Bacillota</taxon>
        <taxon>Bacilli</taxon>
        <taxon>Lactobacillales</taxon>
        <taxon>Streptococcaceae</taxon>
        <taxon>Streptococcus</taxon>
        <taxon>Streptococcus thalassemiae group</taxon>
    </lineage>
</organism>
<protein>
    <recommendedName>
        <fullName evidence="3">Apea-like HEPN domain-containing protein</fullName>
    </recommendedName>
</protein>
<name>A0ABM8CE11_9STRE</name>